<dbReference type="PANTHER" id="PTHR45824">
    <property type="entry name" value="GH16843P"/>
    <property type="match status" value="1"/>
</dbReference>
<comment type="caution">
    <text evidence="2">The sequence shown here is derived from an EMBL/GenBank/DDBJ whole genome shotgun (WGS) entry which is preliminary data.</text>
</comment>
<evidence type="ECO:0000313" key="2">
    <source>
        <dbReference type="EMBL" id="RRT80970.1"/>
    </source>
</evidence>
<dbReference type="SMART" id="SM00516">
    <property type="entry name" value="SEC14"/>
    <property type="match status" value="1"/>
</dbReference>
<feature type="domain" description="CRAL-TRIO" evidence="1">
    <location>
        <begin position="38"/>
        <end position="164"/>
    </location>
</feature>
<dbReference type="Pfam" id="PF00650">
    <property type="entry name" value="CRAL_TRIO"/>
    <property type="match status" value="1"/>
</dbReference>
<dbReference type="Gene3D" id="3.40.525.10">
    <property type="entry name" value="CRAL-TRIO lipid binding domain"/>
    <property type="match status" value="1"/>
</dbReference>
<dbReference type="Proteomes" id="UP000287651">
    <property type="component" value="Unassembled WGS sequence"/>
</dbReference>
<gene>
    <name evidence="2" type="ORF">B296_00002730</name>
</gene>
<dbReference type="InterPro" id="IPR036865">
    <property type="entry name" value="CRAL-TRIO_dom_sf"/>
</dbReference>
<organism evidence="2 3">
    <name type="scientific">Ensete ventricosum</name>
    <name type="common">Abyssinian banana</name>
    <name type="synonym">Musa ensete</name>
    <dbReference type="NCBI Taxonomy" id="4639"/>
    <lineage>
        <taxon>Eukaryota</taxon>
        <taxon>Viridiplantae</taxon>
        <taxon>Streptophyta</taxon>
        <taxon>Embryophyta</taxon>
        <taxon>Tracheophyta</taxon>
        <taxon>Spermatophyta</taxon>
        <taxon>Magnoliopsida</taxon>
        <taxon>Liliopsida</taxon>
        <taxon>Zingiberales</taxon>
        <taxon>Musaceae</taxon>
        <taxon>Ensete</taxon>
    </lineage>
</organism>
<dbReference type="InterPro" id="IPR001251">
    <property type="entry name" value="CRAL-TRIO_dom"/>
</dbReference>
<dbReference type="InterPro" id="IPR052578">
    <property type="entry name" value="PI_Transfer_CRAL-TRIO"/>
</dbReference>
<evidence type="ECO:0000313" key="3">
    <source>
        <dbReference type="Proteomes" id="UP000287651"/>
    </source>
</evidence>
<dbReference type="EMBL" id="AMZH03001020">
    <property type="protein sequence ID" value="RRT80970.1"/>
    <property type="molecule type" value="Genomic_DNA"/>
</dbReference>
<evidence type="ECO:0000259" key="1">
    <source>
        <dbReference type="PROSITE" id="PS50191"/>
    </source>
</evidence>
<dbReference type="GO" id="GO:0008526">
    <property type="term" value="F:phosphatidylinositol transfer activity"/>
    <property type="evidence" value="ECO:0007669"/>
    <property type="project" value="TreeGrafter"/>
</dbReference>
<name>A0A427AXI7_ENSVE</name>
<dbReference type="CDD" id="cd00170">
    <property type="entry name" value="SEC14"/>
    <property type="match status" value="1"/>
</dbReference>
<dbReference type="PROSITE" id="PS50191">
    <property type="entry name" value="CRAL_TRIO"/>
    <property type="match status" value="1"/>
</dbReference>
<sequence>MSGEILGMLKAGTWASQRKCWEKHSSGDQHPSQRRFSGMRLLLKVQVAKLTDRANFHDCEGRTVIVMRPTKQNTASHDNQLRQLVYLLENAADHQEQMMWLMDFNGWSFVNSVLVKTVPETANILRSHYPERLAFGFLYNPPRILETFWKAIEHFLDPNTLQKR</sequence>
<accession>A0A427AXI7</accession>
<dbReference type="AlphaFoldDB" id="A0A427AXI7"/>
<reference evidence="2 3" key="1">
    <citation type="journal article" date="2014" name="Agronomy (Basel)">
        <title>A Draft Genome Sequence for Ensete ventricosum, the Drought-Tolerant Tree Against Hunger.</title>
        <authorList>
            <person name="Harrison J."/>
            <person name="Moore K.A."/>
            <person name="Paszkiewicz K."/>
            <person name="Jones T."/>
            <person name="Grant M."/>
            <person name="Ambacheew D."/>
            <person name="Muzemil S."/>
            <person name="Studholme D.J."/>
        </authorList>
    </citation>
    <scope>NUCLEOTIDE SEQUENCE [LARGE SCALE GENOMIC DNA]</scope>
</reference>
<dbReference type="PANTHER" id="PTHR45824:SF22">
    <property type="entry name" value="SEC14P-LIKE PHOSPHATIDYLINOSITOL TRANSFER FAMILY PROTEIN"/>
    <property type="match status" value="1"/>
</dbReference>
<proteinExistence type="predicted"/>
<dbReference type="SUPFAM" id="SSF52087">
    <property type="entry name" value="CRAL/TRIO domain"/>
    <property type="match status" value="1"/>
</dbReference>
<protein>
    <recommendedName>
        <fullName evidence="1">CRAL-TRIO domain-containing protein</fullName>
    </recommendedName>
</protein>